<accession>A0A923LHD3</accession>
<dbReference type="Gene3D" id="1.10.10.1600">
    <property type="entry name" value="Bacterial DNA polymerase III alpha subunit, thumb domain"/>
    <property type="match status" value="1"/>
</dbReference>
<dbReference type="SMART" id="SM00481">
    <property type="entry name" value="POLIIIAc"/>
    <property type="match status" value="1"/>
</dbReference>
<comment type="catalytic activity">
    <reaction evidence="6">
        <text>DNA(n) + a 2'-deoxyribonucleoside 5'-triphosphate = DNA(n+1) + diphosphate</text>
        <dbReference type="Rhea" id="RHEA:22508"/>
        <dbReference type="Rhea" id="RHEA-COMP:17339"/>
        <dbReference type="Rhea" id="RHEA-COMP:17340"/>
        <dbReference type="ChEBI" id="CHEBI:33019"/>
        <dbReference type="ChEBI" id="CHEBI:61560"/>
        <dbReference type="ChEBI" id="CHEBI:173112"/>
        <dbReference type="EC" id="2.7.7.7"/>
    </reaction>
</comment>
<evidence type="ECO:0000259" key="7">
    <source>
        <dbReference type="SMART" id="SM00481"/>
    </source>
</evidence>
<keyword evidence="3" id="KW-0548">Nucleotidyltransferase</keyword>
<dbReference type="Pfam" id="PF07733">
    <property type="entry name" value="DNA_pol3_alpha"/>
    <property type="match status" value="1"/>
</dbReference>
<dbReference type="Gene3D" id="3.20.20.140">
    <property type="entry name" value="Metal-dependent hydrolases"/>
    <property type="match status" value="1"/>
</dbReference>
<evidence type="ECO:0000256" key="4">
    <source>
        <dbReference type="ARBA" id="ARBA00022705"/>
    </source>
</evidence>
<evidence type="ECO:0000313" key="9">
    <source>
        <dbReference type="Proteomes" id="UP000652477"/>
    </source>
</evidence>
<reference evidence="8" key="1">
    <citation type="submission" date="2020-08" db="EMBL/GenBank/DDBJ databases">
        <title>Genome public.</title>
        <authorList>
            <person name="Liu C."/>
            <person name="Sun Q."/>
        </authorList>
    </citation>
    <scope>NUCLEOTIDE SEQUENCE</scope>
    <source>
        <strain evidence="8">NSJ-55</strain>
    </source>
</reference>
<evidence type="ECO:0000256" key="5">
    <source>
        <dbReference type="ARBA" id="ARBA00022932"/>
    </source>
</evidence>
<dbReference type="InterPro" id="IPR004805">
    <property type="entry name" value="DnaE2/DnaE/PolC"/>
</dbReference>
<dbReference type="Pfam" id="PF14579">
    <property type="entry name" value="HHH_6"/>
    <property type="match status" value="1"/>
</dbReference>
<dbReference type="Proteomes" id="UP000652477">
    <property type="component" value="Unassembled WGS sequence"/>
</dbReference>
<dbReference type="Pfam" id="PF17657">
    <property type="entry name" value="DNA_pol3_finger"/>
    <property type="match status" value="1"/>
</dbReference>
<dbReference type="InterPro" id="IPR041931">
    <property type="entry name" value="DNA_pol3_alpha_thumb_dom"/>
</dbReference>
<protein>
    <recommendedName>
        <fullName evidence="1">DNA-directed DNA polymerase</fullName>
        <ecNumber evidence="1">2.7.7.7</ecNumber>
    </recommendedName>
</protein>
<dbReference type="Pfam" id="PF02811">
    <property type="entry name" value="PHP"/>
    <property type="match status" value="1"/>
</dbReference>
<organism evidence="8 9">
    <name type="scientific">Mediterraneibacter hominis</name>
    <dbReference type="NCBI Taxonomy" id="2763054"/>
    <lineage>
        <taxon>Bacteria</taxon>
        <taxon>Bacillati</taxon>
        <taxon>Bacillota</taxon>
        <taxon>Clostridia</taxon>
        <taxon>Lachnospirales</taxon>
        <taxon>Lachnospiraceae</taxon>
        <taxon>Mediterraneibacter</taxon>
    </lineage>
</organism>
<dbReference type="AlphaFoldDB" id="A0A923LHD3"/>
<evidence type="ECO:0000256" key="3">
    <source>
        <dbReference type="ARBA" id="ARBA00022695"/>
    </source>
</evidence>
<dbReference type="GO" id="GO:0003887">
    <property type="term" value="F:DNA-directed DNA polymerase activity"/>
    <property type="evidence" value="ECO:0007669"/>
    <property type="project" value="UniProtKB-KW"/>
</dbReference>
<dbReference type="EC" id="2.7.7.7" evidence="1"/>
<keyword evidence="2" id="KW-0808">Transferase</keyword>
<name>A0A923LHD3_9FIRM</name>
<dbReference type="InterPro" id="IPR040982">
    <property type="entry name" value="DNA_pol3_finger"/>
</dbReference>
<sequence>MSSALHTHSMYSLLDGYATPEENLKRASELGLKALAVTEHGNLYSACYYDKLKQKYPDVKIIYGVEFYECFDMHVQDKDSKYFHLIVLARNENGRKAINKLITKSNFEGFYYKPRIDLEAMKPYGKDLVVSSACLASKLAKEPDIDKCIQYINEYKSIFPYFYLEMQSHNHPEQAEYNQKILKLSQITNTPYIITCDSHAATKEDLKYQSRYVQIAHDSETASEVYEGCCIQSDEEIHEIMDGQIGQEAVNVGLLRTDEIADLIADVKMPFQSPQLPTFPLPKGFDNNYDYLKYLVAEGWKYRGLDKLNKEVQEKYKQRIEYELGIIHQMGFDGYFLIVWDFINYAKDNGIAVGPGRGSAAGSMVCYTLKISELDPIKYGLIFERFLNPERVSMPDIDVDFSDRGLVIDYLTRKYGESNVCQIINFSFITPVVAIKDVGKILGFQYKEMDKLSKKFTYDTFEECLDNNKELVNNNPQYQELFDIALHLSGRVKTVSCHAGGVGIVDTDINDYMPMKLGEKGEHVIQVDKRIVEEIGIIKFDLLGVQTLTMIQEIINDTGIDPYEININNPRFYNDTKPYIILNKGLTNGVFQVESAGMKDLLIRLQASNMEDLSAVLALYRPDSMGALDEYIECKHNPEKVHYIHPDMESILKDTYGQLIYQEEILDIVRKFGGRTYGGADLYRKAIGKKNIELVKKESEKLYQEIIDTGYSAELAKIISDEMSAKGGYCFNKSHSYSYAVVCFQTAYLKTYYTIYFFKALFNLNKDKAGMINKYIIDAKDFGINVTPPNINKSEMNFSISNNKILFGLSAISGIGENVANAIISERNINGAYMGLQDFIERTGVTKAQVISLIKAGAIPTKDKKICLIRYLKSLYKPLKFKSVAKAPSYATLIAEWDIDPEKYRIGLKKYDYDKEKILEVYNRKRQEAFDKQQSERFQKYIRENNKYLENEEFWEFEALQIFINDNPFCDAYRYLSRAFEDVEEGELCTIVGIIAKVQKKKDRHGKTFAYINIYSSFGLTEGIVWHSKLKEYEDLIAKGNQVAIYCQKDSDDKVIVKEMKSYYTWLNEIKKRKAVKVIHG</sequence>
<keyword evidence="5" id="KW-0239">DNA-directed DNA polymerase</keyword>
<keyword evidence="9" id="KW-1185">Reference proteome</keyword>
<dbReference type="CDD" id="cd04485">
    <property type="entry name" value="DnaE_OBF"/>
    <property type="match status" value="1"/>
</dbReference>
<dbReference type="InterPro" id="IPR004013">
    <property type="entry name" value="PHP_dom"/>
</dbReference>
<dbReference type="InterPro" id="IPR016195">
    <property type="entry name" value="Pol/histidinol_Pase-like"/>
</dbReference>
<evidence type="ECO:0000256" key="2">
    <source>
        <dbReference type="ARBA" id="ARBA00022679"/>
    </source>
</evidence>
<evidence type="ECO:0000313" key="8">
    <source>
        <dbReference type="EMBL" id="MBC5688086.1"/>
    </source>
</evidence>
<evidence type="ECO:0000256" key="1">
    <source>
        <dbReference type="ARBA" id="ARBA00012417"/>
    </source>
</evidence>
<dbReference type="InterPro" id="IPR011708">
    <property type="entry name" value="DNA_pol3_alpha_NTPase_dom"/>
</dbReference>
<dbReference type="PANTHER" id="PTHR32294">
    <property type="entry name" value="DNA POLYMERASE III SUBUNIT ALPHA"/>
    <property type="match status" value="1"/>
</dbReference>
<gene>
    <name evidence="8" type="ORF">H8S37_03950</name>
</gene>
<dbReference type="NCBIfam" id="TIGR00594">
    <property type="entry name" value="polc"/>
    <property type="match status" value="1"/>
</dbReference>
<dbReference type="GO" id="GO:0008408">
    <property type="term" value="F:3'-5' exonuclease activity"/>
    <property type="evidence" value="ECO:0007669"/>
    <property type="project" value="InterPro"/>
</dbReference>
<dbReference type="GO" id="GO:0006260">
    <property type="term" value="P:DNA replication"/>
    <property type="evidence" value="ECO:0007669"/>
    <property type="project" value="UniProtKB-KW"/>
</dbReference>
<dbReference type="Gene3D" id="1.10.150.870">
    <property type="match status" value="1"/>
</dbReference>
<keyword evidence="4" id="KW-0235">DNA replication</keyword>
<feature type="domain" description="Polymerase/histidinol phosphatase N-terminal" evidence="7">
    <location>
        <begin position="3"/>
        <end position="71"/>
    </location>
</feature>
<dbReference type="InterPro" id="IPR029460">
    <property type="entry name" value="DNAPol_HHH"/>
</dbReference>
<proteinExistence type="predicted"/>
<dbReference type="RefSeq" id="WP_186874721.1">
    <property type="nucleotide sequence ID" value="NZ_JACOPF010000001.1"/>
</dbReference>
<dbReference type="PANTHER" id="PTHR32294:SF0">
    <property type="entry name" value="DNA POLYMERASE III SUBUNIT ALPHA"/>
    <property type="match status" value="1"/>
</dbReference>
<evidence type="ECO:0000256" key="6">
    <source>
        <dbReference type="ARBA" id="ARBA00049244"/>
    </source>
</evidence>
<dbReference type="SUPFAM" id="SSF89550">
    <property type="entry name" value="PHP domain-like"/>
    <property type="match status" value="1"/>
</dbReference>
<comment type="caution">
    <text evidence="8">The sequence shown here is derived from an EMBL/GenBank/DDBJ whole genome shotgun (WGS) entry which is preliminary data.</text>
</comment>
<dbReference type="EMBL" id="JACOPF010000001">
    <property type="protein sequence ID" value="MBC5688086.1"/>
    <property type="molecule type" value="Genomic_DNA"/>
</dbReference>
<dbReference type="InterPro" id="IPR003141">
    <property type="entry name" value="Pol/His_phosphatase_N"/>
</dbReference>